<evidence type="ECO:0000256" key="1">
    <source>
        <dbReference type="SAM" id="MobiDB-lite"/>
    </source>
</evidence>
<feature type="compositionally biased region" description="Basic and acidic residues" evidence="1">
    <location>
        <begin position="72"/>
        <end position="122"/>
    </location>
</feature>
<evidence type="ECO:0000313" key="3">
    <source>
        <dbReference type="EMBL" id="SQI41590.1"/>
    </source>
</evidence>
<dbReference type="Pfam" id="PF06519">
    <property type="entry name" value="TolA"/>
    <property type="match status" value="1"/>
</dbReference>
<dbReference type="EMBL" id="LS483470">
    <property type="protein sequence ID" value="SQI41590.1"/>
    <property type="molecule type" value="Genomic_DNA"/>
</dbReference>
<feature type="compositionally biased region" description="Basic and acidic residues" evidence="1">
    <location>
        <begin position="130"/>
        <end position="196"/>
    </location>
</feature>
<proteinExistence type="predicted"/>
<feature type="region of interest" description="Disordered" evidence="1">
    <location>
        <begin position="64"/>
        <end position="196"/>
    </location>
</feature>
<feature type="region of interest" description="Disordered" evidence="1">
    <location>
        <begin position="227"/>
        <end position="251"/>
    </location>
</feature>
<reference evidence="3 4" key="1">
    <citation type="submission" date="2018-06" db="EMBL/GenBank/DDBJ databases">
        <authorList>
            <consortium name="Pathogen Informatics"/>
            <person name="Doyle S."/>
        </authorList>
    </citation>
    <scope>NUCLEOTIDE SEQUENCE [LARGE SCALE GENOMIC DNA]</scope>
    <source>
        <strain evidence="3 4">NCTC12151</strain>
    </source>
</reference>
<dbReference type="GO" id="GO:0043213">
    <property type="term" value="P:bacteriocin transport"/>
    <property type="evidence" value="ECO:0007669"/>
    <property type="project" value="InterPro"/>
</dbReference>
<dbReference type="KEGG" id="lri:NCTC12151_02181"/>
<dbReference type="RefSeq" id="WP_111740670.1">
    <property type="nucleotide sequence ID" value="NZ_LR698987.1"/>
</dbReference>
<keyword evidence="2" id="KW-1133">Transmembrane helix</keyword>
<feature type="transmembrane region" description="Helical" evidence="2">
    <location>
        <begin position="15"/>
        <end position="35"/>
    </location>
</feature>
<dbReference type="NCBIfam" id="TIGR02794">
    <property type="entry name" value="tolA_full"/>
    <property type="match status" value="1"/>
</dbReference>
<keyword evidence="2" id="KW-0812">Transmembrane</keyword>
<dbReference type="SUPFAM" id="SSF74653">
    <property type="entry name" value="TolA/TonB C-terminal domain"/>
    <property type="match status" value="1"/>
</dbReference>
<dbReference type="GO" id="GO:0016020">
    <property type="term" value="C:membrane"/>
    <property type="evidence" value="ECO:0007669"/>
    <property type="project" value="InterPro"/>
</dbReference>
<dbReference type="InterPro" id="IPR014161">
    <property type="entry name" value="Tol-Pal_TolA"/>
</dbReference>
<protein>
    <submittedName>
        <fullName evidence="3">Cell envelope integrity inner membrane protein TolA</fullName>
    </submittedName>
</protein>
<keyword evidence="2" id="KW-0472">Membrane</keyword>
<dbReference type="AlphaFoldDB" id="A0A2X4V8G6"/>
<organism evidence="3 4">
    <name type="scientific">Leminorella richardii</name>
    <dbReference type="NCBI Taxonomy" id="158841"/>
    <lineage>
        <taxon>Bacteria</taxon>
        <taxon>Pseudomonadati</taxon>
        <taxon>Pseudomonadota</taxon>
        <taxon>Gammaproteobacteria</taxon>
        <taxon>Enterobacterales</taxon>
        <taxon>Budviciaceae</taxon>
        <taxon>Leminorella</taxon>
    </lineage>
</organism>
<dbReference type="Gene3D" id="3.30.1150.10">
    <property type="match status" value="1"/>
</dbReference>
<gene>
    <name evidence="3" type="primary">tolA</name>
    <name evidence="3" type="ORF">NCTC12151_02181</name>
</gene>
<name>A0A2X4V8G6_9GAMM</name>
<sequence length="340" mass="36153">MAKDTEHNDKLNRSVMASVVLHIVVIGLLAVGAFMQKDVLLGGGGGGSAIDAIMVDPNMMAQQAERVQQQKLDAKRAEKLRQQEADRQTEEQKLQQAAEQKRLKEAEKDRLKAQEEAKKQQEQQKAAEQATKKAEEAKKQAEADAAKASADAEAKKQAAAKAEAEKRQAEADAKKALEAKQKAEDAQKKADAEAKQKAEAAAKAKADAEAKAKADAESAKQVDDLFGGLASDKNAPSANGASGGGNKAGASGPEVDAYMAQVRGAIMNKFIDPSLYKGKTCTLRIKLAPDGTLFNVQAESGDATLCQVAIMAAKQAKIPKPPSTAVYEKFKNALVDFQPK</sequence>
<dbReference type="GO" id="GO:0019534">
    <property type="term" value="F:toxin transmembrane transporter activity"/>
    <property type="evidence" value="ECO:0007669"/>
    <property type="project" value="InterPro"/>
</dbReference>
<dbReference type="Proteomes" id="UP000249005">
    <property type="component" value="Chromosome 1"/>
</dbReference>
<evidence type="ECO:0000313" key="4">
    <source>
        <dbReference type="Proteomes" id="UP000249005"/>
    </source>
</evidence>
<evidence type="ECO:0000256" key="2">
    <source>
        <dbReference type="SAM" id="Phobius"/>
    </source>
</evidence>
<accession>A0A2X4V8G6</accession>
<keyword evidence="4" id="KW-1185">Reference proteome</keyword>